<feature type="transmembrane region" description="Helical" evidence="1">
    <location>
        <begin position="60"/>
        <end position="77"/>
    </location>
</feature>
<keyword evidence="1" id="KW-0472">Membrane</keyword>
<proteinExistence type="predicted"/>
<feature type="domain" description="YdbS-like PH" evidence="2">
    <location>
        <begin position="274"/>
        <end position="332"/>
    </location>
</feature>
<evidence type="ECO:0000313" key="4">
    <source>
        <dbReference type="Proteomes" id="UP000199199"/>
    </source>
</evidence>
<dbReference type="EMBL" id="FOZS01000002">
    <property type="protein sequence ID" value="SFS77315.1"/>
    <property type="molecule type" value="Genomic_DNA"/>
</dbReference>
<organism evidence="3 4">
    <name type="scientific">Halostagnicola kamekurae</name>
    <dbReference type="NCBI Taxonomy" id="619731"/>
    <lineage>
        <taxon>Archaea</taxon>
        <taxon>Methanobacteriati</taxon>
        <taxon>Methanobacteriota</taxon>
        <taxon>Stenosarchaea group</taxon>
        <taxon>Halobacteria</taxon>
        <taxon>Halobacteriales</taxon>
        <taxon>Natrialbaceae</taxon>
        <taxon>Halostagnicola</taxon>
    </lineage>
</organism>
<gene>
    <name evidence="3" type="ORF">SAMN04488556_2741</name>
</gene>
<feature type="transmembrane region" description="Helical" evidence="1">
    <location>
        <begin position="369"/>
        <end position="390"/>
    </location>
</feature>
<dbReference type="PIRSF" id="PIRSF026631">
    <property type="entry name" value="UCP026631"/>
    <property type="match status" value="1"/>
</dbReference>
<feature type="transmembrane region" description="Helical" evidence="1">
    <location>
        <begin position="396"/>
        <end position="416"/>
    </location>
</feature>
<keyword evidence="1" id="KW-0812">Transmembrane</keyword>
<evidence type="ECO:0000313" key="3">
    <source>
        <dbReference type="EMBL" id="SFS77315.1"/>
    </source>
</evidence>
<feature type="domain" description="YdbS-like PH" evidence="2">
    <location>
        <begin position="416"/>
        <end position="486"/>
    </location>
</feature>
<dbReference type="AlphaFoldDB" id="A0A1I6SK41"/>
<protein>
    <submittedName>
        <fullName evidence="3">Putative membrane protein</fullName>
    </submittedName>
</protein>
<feature type="domain" description="YdbS-like PH" evidence="2">
    <location>
        <begin position="82"/>
        <end position="162"/>
    </location>
</feature>
<name>A0A1I6SK41_9EURY</name>
<dbReference type="InterPro" id="IPR014529">
    <property type="entry name" value="UCP026631"/>
</dbReference>
<dbReference type="InterPro" id="IPR005182">
    <property type="entry name" value="YdbS-like_PH"/>
</dbReference>
<feature type="transmembrane region" description="Helical" evidence="1">
    <location>
        <begin position="240"/>
        <end position="259"/>
    </location>
</feature>
<reference evidence="4" key="1">
    <citation type="submission" date="2016-10" db="EMBL/GenBank/DDBJ databases">
        <authorList>
            <person name="Varghese N."/>
            <person name="Submissions S."/>
        </authorList>
    </citation>
    <scope>NUCLEOTIDE SEQUENCE [LARGE SCALE GENOMIC DNA]</scope>
    <source>
        <strain evidence="4">DSM 22427</strain>
    </source>
</reference>
<dbReference type="PANTHER" id="PTHR34473">
    <property type="entry name" value="UPF0699 TRANSMEMBRANE PROTEIN YDBS"/>
    <property type="match status" value="1"/>
</dbReference>
<keyword evidence="1" id="KW-1133">Transmembrane helix</keyword>
<sequence>MSANTSMNSSMSTSLKPSLRSVPARAFENFDLGMFATLAVVLTLLDGGLAFGIDAIVSVVLRLVLIAIAFGLFQLAIEAVRWWHYELTLEEESLVVRSGILRPKRRTIPVSRIQQSTVSTTTVSRLFGLAALECETAGNPDEPDLSVRYLERADADDLQRRIGSVTEVDTTSSEPPARHRVFTLRPRELALYGVARTHPKTILLAVLAWVGANYFEPDAITDLQTIVITALENLLPLSPAVMLVLVVLAGWLLGVGLAIERMGNFRLSAGEGSFRRRHGFVRTTDADVSSDRIQLARVRSNPLHRLLGLAQADVGTAGISEPSPFGLQWPLAPLARRDVAWELLERAVGVDRSAVELQRLPTRARRRYAVRYALGVVVLAAGTALVQQVVPATRAIPLPLFVPLLVLSPLAAHVTWTHRGYALLDDHVVARRGFWTRRTYVVPTDTIQNLTVSQSPFQRRIGLVTVRLDVASMPFLPGVPLPDVDESVGGRLQHRLLEDDAEEDTIETTGEPAR</sequence>
<accession>A0A1I6SK41</accession>
<keyword evidence="4" id="KW-1185">Reference proteome</keyword>
<evidence type="ECO:0000259" key="2">
    <source>
        <dbReference type="Pfam" id="PF03703"/>
    </source>
</evidence>
<dbReference type="Proteomes" id="UP000199199">
    <property type="component" value="Unassembled WGS sequence"/>
</dbReference>
<evidence type="ECO:0000256" key="1">
    <source>
        <dbReference type="SAM" id="Phobius"/>
    </source>
</evidence>
<dbReference type="Pfam" id="PF03703">
    <property type="entry name" value="bPH_2"/>
    <property type="match status" value="3"/>
</dbReference>
<dbReference type="PANTHER" id="PTHR34473:SF2">
    <property type="entry name" value="UPF0699 TRANSMEMBRANE PROTEIN YDBT"/>
    <property type="match status" value="1"/>
</dbReference>